<dbReference type="PANTHER" id="PTHR11803:SF39">
    <property type="entry name" value="2-IMINOBUTANOATE_2-IMINOPROPANOATE DEAMINASE"/>
    <property type="match status" value="1"/>
</dbReference>
<protein>
    <submittedName>
        <fullName evidence="2">RidA family protein</fullName>
    </submittedName>
</protein>
<dbReference type="PANTHER" id="PTHR11803">
    <property type="entry name" value="2-IMINOBUTANOATE/2-IMINOPROPANOATE DEAMINASE RIDA"/>
    <property type="match status" value="1"/>
</dbReference>
<dbReference type="Gene3D" id="3.30.1330.40">
    <property type="entry name" value="RutC-like"/>
    <property type="match status" value="1"/>
</dbReference>
<dbReference type="InterPro" id="IPR006175">
    <property type="entry name" value="YjgF/YER057c/UK114"/>
</dbReference>
<dbReference type="InterPro" id="IPR035959">
    <property type="entry name" value="RutC-like_sf"/>
</dbReference>
<dbReference type="NCBIfam" id="TIGR00004">
    <property type="entry name" value="Rid family detoxifying hydrolase"/>
    <property type="match status" value="1"/>
</dbReference>
<evidence type="ECO:0000256" key="1">
    <source>
        <dbReference type="ARBA" id="ARBA00010552"/>
    </source>
</evidence>
<name>A0A3G3K2B6_9BACL</name>
<comment type="similarity">
    <text evidence="1">Belongs to the RutC family.</text>
</comment>
<dbReference type="EMBL" id="CP033433">
    <property type="protein sequence ID" value="AYQ74603.1"/>
    <property type="molecule type" value="Genomic_DNA"/>
</dbReference>
<dbReference type="AlphaFoldDB" id="A0A3G3K2B6"/>
<evidence type="ECO:0000313" key="3">
    <source>
        <dbReference type="Proteomes" id="UP000269097"/>
    </source>
</evidence>
<dbReference type="CDD" id="cd00448">
    <property type="entry name" value="YjgF_YER057c_UK114_family"/>
    <property type="match status" value="1"/>
</dbReference>
<dbReference type="Pfam" id="PF01042">
    <property type="entry name" value="Ribonuc_L-PSP"/>
    <property type="match status" value="1"/>
</dbReference>
<dbReference type="PROSITE" id="PS01094">
    <property type="entry name" value="UPF0076"/>
    <property type="match status" value="1"/>
</dbReference>
<dbReference type="GO" id="GO:0005829">
    <property type="term" value="C:cytosol"/>
    <property type="evidence" value="ECO:0007669"/>
    <property type="project" value="TreeGrafter"/>
</dbReference>
<organism evidence="2 3">
    <name type="scientific">Cohnella candidum</name>
    <dbReference type="NCBI Taxonomy" id="2674991"/>
    <lineage>
        <taxon>Bacteria</taxon>
        <taxon>Bacillati</taxon>
        <taxon>Bacillota</taxon>
        <taxon>Bacilli</taxon>
        <taxon>Bacillales</taxon>
        <taxon>Paenibacillaceae</taxon>
        <taxon>Cohnella</taxon>
    </lineage>
</organism>
<reference evidence="2 3" key="1">
    <citation type="submission" date="2018-10" db="EMBL/GenBank/DDBJ databases">
        <title>Genome Sequence of Cohnella sp.</title>
        <authorList>
            <person name="Srinivasan S."/>
            <person name="Kim M.K."/>
        </authorList>
    </citation>
    <scope>NUCLEOTIDE SEQUENCE [LARGE SCALE GENOMIC DNA]</scope>
    <source>
        <strain evidence="2 3">18JY8-7</strain>
    </source>
</reference>
<dbReference type="GO" id="GO:0019239">
    <property type="term" value="F:deaminase activity"/>
    <property type="evidence" value="ECO:0007669"/>
    <property type="project" value="TreeGrafter"/>
</dbReference>
<dbReference type="RefSeq" id="WP_123042683.1">
    <property type="nucleotide sequence ID" value="NZ_CP033433.1"/>
</dbReference>
<dbReference type="SUPFAM" id="SSF55298">
    <property type="entry name" value="YjgF-like"/>
    <property type="match status" value="1"/>
</dbReference>
<sequence length="132" mass="14103">MTLKIVSTPDAPAAIGPYAQAVRFGQLLFTSGQIPLKPDGELVSGGIAEQTHQVLTNLTAVLAAEGATLKDVIKATVFLKDMNQFAEFNGIYASYFGDHKPARSTVEVARLPRDVFVEIELVAAVSVETGRN</sequence>
<proteinExistence type="inferred from homology"/>
<gene>
    <name evidence="2" type="ORF">EAV92_19740</name>
</gene>
<accession>A0A3G3K2B6</accession>
<dbReference type="FunFam" id="3.30.1330.40:FF:000001">
    <property type="entry name" value="L-PSP family endoribonuclease"/>
    <property type="match status" value="1"/>
</dbReference>
<keyword evidence="3" id="KW-1185">Reference proteome</keyword>
<dbReference type="Proteomes" id="UP000269097">
    <property type="component" value="Chromosome"/>
</dbReference>
<dbReference type="KEGG" id="coh:EAV92_19740"/>
<evidence type="ECO:0000313" key="2">
    <source>
        <dbReference type="EMBL" id="AYQ74603.1"/>
    </source>
</evidence>
<dbReference type="InterPro" id="IPR006056">
    <property type="entry name" value="RidA"/>
</dbReference>
<dbReference type="InterPro" id="IPR019897">
    <property type="entry name" value="RidA_CS"/>
</dbReference>